<evidence type="ECO:0000313" key="1">
    <source>
        <dbReference type="EMBL" id="MCF2515418.1"/>
    </source>
</evidence>
<name>A0A9X1QP29_9SPHN</name>
<comment type="caution">
    <text evidence="1">The sequence shown here is derived from an EMBL/GenBank/DDBJ whole genome shotgun (WGS) entry which is preliminary data.</text>
</comment>
<dbReference type="Proteomes" id="UP001139410">
    <property type="component" value="Unassembled WGS sequence"/>
</dbReference>
<proteinExistence type="predicted"/>
<dbReference type="RefSeq" id="WP_235068002.1">
    <property type="nucleotide sequence ID" value="NZ_JAKFGM010000003.1"/>
</dbReference>
<evidence type="ECO:0000313" key="2">
    <source>
        <dbReference type="Proteomes" id="UP001139410"/>
    </source>
</evidence>
<dbReference type="AlphaFoldDB" id="A0A9X1QP29"/>
<keyword evidence="2" id="KW-1185">Reference proteome</keyword>
<protein>
    <submittedName>
        <fullName evidence="1">Uncharacterized protein</fullName>
    </submittedName>
</protein>
<accession>A0A9X1QP29</accession>
<gene>
    <name evidence="1" type="ORF">LVY65_10135</name>
</gene>
<reference evidence="1" key="1">
    <citation type="submission" date="2022-01" db="EMBL/GenBank/DDBJ databases">
        <authorList>
            <person name="Jo J.-H."/>
            <person name="Im W.-T."/>
        </authorList>
    </citation>
    <scope>NUCLEOTIDE SEQUENCE</scope>
    <source>
        <strain evidence="1">G124</strain>
    </source>
</reference>
<organism evidence="1 2">
    <name type="scientific">Sphingomonas cremea</name>
    <dbReference type="NCBI Taxonomy" id="2904799"/>
    <lineage>
        <taxon>Bacteria</taxon>
        <taxon>Pseudomonadati</taxon>
        <taxon>Pseudomonadota</taxon>
        <taxon>Alphaproteobacteria</taxon>
        <taxon>Sphingomonadales</taxon>
        <taxon>Sphingomonadaceae</taxon>
        <taxon>Sphingomonas</taxon>
    </lineage>
</organism>
<dbReference type="EMBL" id="JAKFGM010000003">
    <property type="protein sequence ID" value="MCF2515418.1"/>
    <property type="molecule type" value="Genomic_DNA"/>
</dbReference>
<sequence length="177" mass="19930">MTQDLSSRMLSEMKEFATFTAAEQRFIRRSLDVGLGRRDAVECWARRPVEAAKIAEQSKRYRILDLIRACVPDDIGLDDTELFIGPLIALSARDLEEGKIASFAAYRFLYERLIGPTIRPWLPSVFCAAAALPFLHPDSRKTLLGSIKSHEATAPGWSSREAAFFPEWVEKVPESVN</sequence>